<dbReference type="SMART" id="SM00355">
    <property type="entry name" value="ZnF_C2H2"/>
    <property type="match status" value="4"/>
</dbReference>
<dbReference type="Proteomes" id="UP000887566">
    <property type="component" value="Unplaced"/>
</dbReference>
<dbReference type="InterPro" id="IPR013087">
    <property type="entry name" value="Znf_C2H2_type"/>
</dbReference>
<feature type="domain" description="C2H2-type" evidence="1">
    <location>
        <begin position="217"/>
        <end position="240"/>
    </location>
</feature>
<reference evidence="3" key="1">
    <citation type="submission" date="2022-11" db="UniProtKB">
        <authorList>
            <consortium name="WormBaseParasite"/>
        </authorList>
    </citation>
    <scope>IDENTIFICATION</scope>
</reference>
<organism evidence="2 3">
    <name type="scientific">Plectus sambesii</name>
    <dbReference type="NCBI Taxonomy" id="2011161"/>
    <lineage>
        <taxon>Eukaryota</taxon>
        <taxon>Metazoa</taxon>
        <taxon>Ecdysozoa</taxon>
        <taxon>Nematoda</taxon>
        <taxon>Chromadorea</taxon>
        <taxon>Plectida</taxon>
        <taxon>Plectina</taxon>
        <taxon>Plectoidea</taxon>
        <taxon>Plectidae</taxon>
        <taxon>Plectus</taxon>
    </lineage>
</organism>
<evidence type="ECO:0000259" key="1">
    <source>
        <dbReference type="SMART" id="SM00355"/>
    </source>
</evidence>
<evidence type="ECO:0000313" key="2">
    <source>
        <dbReference type="Proteomes" id="UP000887566"/>
    </source>
</evidence>
<dbReference type="AlphaFoldDB" id="A0A914UI78"/>
<name>A0A914UI78_9BILA</name>
<feature type="domain" description="C2H2-type" evidence="1">
    <location>
        <begin position="246"/>
        <end position="269"/>
    </location>
</feature>
<keyword evidence="2" id="KW-1185">Reference proteome</keyword>
<sequence length="318" mass="35679">MAEQCLQHTRDILTKNEEQPCVDTTSVKPKMDATLLARYAHQFRPRIFNSQRAEKSQLIEESRQMGLVPDFSEVASRETQCAVCEAHVLSHQSVLEEHVRTHLSLPSYRCTIDGCITEHHSKNFLTRHMKEVHKYRRAPLDLLELNGSLMADYVQMAARAFPEHFVATAAAKRRATRSVDDAAGGGDGALAQLLLAPQRSAPPTLQKPILSAGEQRRKCNLCQTTFIDDYATIYAHVKIHLSVVPYQCRLCHFGDVVKPVVQTHVEQSHAGDPSAFVNLMTAPLAQQCHLLLAACFPDVILQPWLHDEITVKCESQQQ</sequence>
<protein>
    <submittedName>
        <fullName evidence="3">C2H2-type domain-containing protein</fullName>
    </submittedName>
</protein>
<evidence type="ECO:0000313" key="3">
    <source>
        <dbReference type="WBParaSite" id="PSAMB.scaffold10115size4337.g33051.t1"/>
    </source>
</evidence>
<accession>A0A914UI78</accession>
<feature type="domain" description="C2H2-type" evidence="1">
    <location>
        <begin position="79"/>
        <end position="102"/>
    </location>
</feature>
<dbReference type="WBParaSite" id="PSAMB.scaffold10115size4337.g33051.t1">
    <property type="protein sequence ID" value="PSAMB.scaffold10115size4337.g33051.t1"/>
    <property type="gene ID" value="PSAMB.scaffold10115size4337.g33051"/>
</dbReference>
<proteinExistence type="predicted"/>
<feature type="domain" description="C2H2-type" evidence="1">
    <location>
        <begin position="108"/>
        <end position="133"/>
    </location>
</feature>
<dbReference type="Gene3D" id="3.30.160.60">
    <property type="entry name" value="Classic Zinc Finger"/>
    <property type="match status" value="2"/>
</dbReference>